<dbReference type="InterPro" id="IPR050903">
    <property type="entry name" value="Bact_Chemotaxis_MeTrfase"/>
</dbReference>
<dbReference type="Gene3D" id="3.40.50.150">
    <property type="entry name" value="Vaccinia Virus protein VP39"/>
    <property type="match status" value="1"/>
</dbReference>
<reference evidence="2 3" key="1">
    <citation type="submission" date="2015-08" db="EMBL/GenBank/DDBJ databases">
        <authorList>
            <person name="Babu N.S."/>
            <person name="Beckwith C.J."/>
            <person name="Beseler K.G."/>
            <person name="Brison A."/>
            <person name="Carone J.V."/>
            <person name="Caskin T.P."/>
            <person name="Diamond M."/>
            <person name="Durham M.E."/>
            <person name="Foxe J.M."/>
            <person name="Go M."/>
            <person name="Henderson B.A."/>
            <person name="Jones I.B."/>
            <person name="McGettigan J.A."/>
            <person name="Micheletti S.J."/>
            <person name="Nasrallah M.E."/>
            <person name="Ortiz D."/>
            <person name="Piller C.R."/>
            <person name="Privatt S.R."/>
            <person name="Schneider S.L."/>
            <person name="Sharp S."/>
            <person name="Smith T.C."/>
            <person name="Stanton J.D."/>
            <person name="Ullery H.E."/>
            <person name="Wilson R.J."/>
            <person name="Serrano M.G."/>
            <person name="Buck G."/>
            <person name="Lee V."/>
            <person name="Wang Y."/>
            <person name="Carvalho R."/>
            <person name="Voegtly L."/>
            <person name="Shi R."/>
            <person name="Duckworth R."/>
            <person name="Johnson A."/>
            <person name="Loviza R."/>
            <person name="Walstead R."/>
            <person name="Shah Z."/>
            <person name="Kiflezghi M."/>
            <person name="Wade K."/>
            <person name="Ball S.L."/>
            <person name="Bradley K.W."/>
            <person name="Asai D.J."/>
            <person name="Bowman C.A."/>
            <person name="Russell D.A."/>
            <person name="Pope W.H."/>
            <person name="Jacobs-Sera D."/>
            <person name="Hendrix R.W."/>
            <person name="Hatfull G.F."/>
        </authorList>
    </citation>
    <scope>NUCLEOTIDE SEQUENCE [LARGE SCALE GENOMIC DNA]</scope>
    <source>
        <strain evidence="2 3">DSM 27648</strain>
    </source>
</reference>
<dbReference type="GO" id="GO:0008757">
    <property type="term" value="F:S-adenosylmethionine-dependent methyltransferase activity"/>
    <property type="evidence" value="ECO:0007669"/>
    <property type="project" value="InterPro"/>
</dbReference>
<name>A0A0K1PJZ1_9BACT</name>
<dbReference type="SMART" id="SM00138">
    <property type="entry name" value="MeTrc"/>
    <property type="match status" value="1"/>
</dbReference>
<dbReference type="PROSITE" id="PS50123">
    <property type="entry name" value="CHER"/>
    <property type="match status" value="1"/>
</dbReference>
<dbReference type="EMBL" id="CP012333">
    <property type="protein sequence ID" value="AKU93434.1"/>
    <property type="molecule type" value="Genomic_DNA"/>
</dbReference>
<dbReference type="InterPro" id="IPR029063">
    <property type="entry name" value="SAM-dependent_MTases_sf"/>
</dbReference>
<dbReference type="Pfam" id="PF01739">
    <property type="entry name" value="CheR"/>
    <property type="match status" value="1"/>
</dbReference>
<evidence type="ECO:0000259" key="1">
    <source>
        <dbReference type="PROSITE" id="PS50123"/>
    </source>
</evidence>
<organism evidence="2 3">
    <name type="scientific">Labilithrix luteola</name>
    <dbReference type="NCBI Taxonomy" id="1391654"/>
    <lineage>
        <taxon>Bacteria</taxon>
        <taxon>Pseudomonadati</taxon>
        <taxon>Myxococcota</taxon>
        <taxon>Polyangia</taxon>
        <taxon>Polyangiales</taxon>
        <taxon>Labilitrichaceae</taxon>
        <taxon>Labilithrix</taxon>
    </lineage>
</organism>
<dbReference type="SUPFAM" id="SSF53335">
    <property type="entry name" value="S-adenosyl-L-methionine-dependent methyltransferases"/>
    <property type="match status" value="1"/>
</dbReference>
<keyword evidence="2" id="KW-0489">Methyltransferase</keyword>
<proteinExistence type="predicted"/>
<protein>
    <submittedName>
        <fullName evidence="2">Chemotaxis protein methyltransferase CheR</fullName>
    </submittedName>
</protein>
<dbReference type="KEGG" id="llu:AKJ09_00098"/>
<dbReference type="InterPro" id="IPR022642">
    <property type="entry name" value="CheR_C"/>
</dbReference>
<sequence>MDEATVSRVLSELETMTRRDFHRYRVEPMRRRISWRMASIGVTCVEAYVARLKEDPREASLLVSALLVKTTSMFRDRAAFDALREELPRLVRQRVTERATMVRAWVPACSTGQEAFSLALSLAEVARDAGIDWRVIASDIDPIALETTRQARITETDADAIPETLRERWLVRASDGWELDASITSRLTAAEHDVIASPVPVPAPALFASFDLVSCRNLLIYLKAFTQAEVCLRLVKSCAPGALLFLGCAETIPQTLSSHVELVTRGQPLYRVWGADAARPVR</sequence>
<feature type="domain" description="CheR-type methyltransferase" evidence="1">
    <location>
        <begin position="1"/>
        <end position="275"/>
    </location>
</feature>
<keyword evidence="3" id="KW-1185">Reference proteome</keyword>
<gene>
    <name evidence="2" type="ORF">AKJ09_00098</name>
</gene>
<dbReference type="STRING" id="1391654.AKJ09_00098"/>
<keyword evidence="2" id="KW-0808">Transferase</keyword>
<evidence type="ECO:0000313" key="2">
    <source>
        <dbReference type="EMBL" id="AKU93434.1"/>
    </source>
</evidence>
<dbReference type="Proteomes" id="UP000064967">
    <property type="component" value="Chromosome"/>
</dbReference>
<dbReference type="GO" id="GO:0032259">
    <property type="term" value="P:methylation"/>
    <property type="evidence" value="ECO:0007669"/>
    <property type="project" value="UniProtKB-KW"/>
</dbReference>
<evidence type="ECO:0000313" key="3">
    <source>
        <dbReference type="Proteomes" id="UP000064967"/>
    </source>
</evidence>
<dbReference type="InterPro" id="IPR000780">
    <property type="entry name" value="CheR_MeTrfase"/>
</dbReference>
<dbReference type="PANTHER" id="PTHR24422">
    <property type="entry name" value="CHEMOTAXIS PROTEIN METHYLTRANSFERASE"/>
    <property type="match status" value="1"/>
</dbReference>
<dbReference type="PRINTS" id="PR00996">
    <property type="entry name" value="CHERMTFRASE"/>
</dbReference>
<dbReference type="SUPFAM" id="SSF47757">
    <property type="entry name" value="Chemotaxis receptor methyltransferase CheR, N-terminal domain"/>
    <property type="match status" value="1"/>
</dbReference>
<accession>A0A0K1PJZ1</accession>
<dbReference type="AlphaFoldDB" id="A0A0K1PJZ1"/>
<dbReference type="PATRIC" id="fig|1391654.3.peg.111"/>